<protein>
    <submittedName>
        <fullName evidence="1">Uncharacterized protein</fullName>
    </submittedName>
</protein>
<evidence type="ECO:0000313" key="1">
    <source>
        <dbReference type="EMBL" id="CDT76702.1"/>
    </source>
</evidence>
<sequence length="54" mass="5489">MRVGYCGSCVGGEVVGAAAEFGDGGADVFGFSVFQTALQIGDALPDLLQFFGIQ</sequence>
<proteinExistence type="predicted"/>
<accession>A0A069B1L5</accession>
<reference evidence="1" key="1">
    <citation type="submission" date="2014-07" db="EMBL/GenBank/DDBJ databases">
        <authorList>
            <person name="Monot Marc"/>
        </authorList>
    </citation>
    <scope>NUCLEOTIDE SEQUENCE</scope>
    <source>
        <strain evidence="1">7032989</strain>
    </source>
</reference>
<name>A0A069B1L5_CLODI</name>
<dbReference type="EMBL" id="LK933455">
    <property type="protein sequence ID" value="CDT76702.1"/>
    <property type="molecule type" value="Genomic_DNA"/>
</dbReference>
<dbReference type="AlphaFoldDB" id="A0A069B1L5"/>
<gene>
    <name evidence="1" type="ORF">BN1095_7450001</name>
</gene>
<organism evidence="1">
    <name type="scientific">Clostridioides difficile</name>
    <name type="common">Peptoclostridium difficile</name>
    <dbReference type="NCBI Taxonomy" id="1496"/>
    <lineage>
        <taxon>Bacteria</taxon>
        <taxon>Bacillati</taxon>
        <taxon>Bacillota</taxon>
        <taxon>Clostridia</taxon>
        <taxon>Peptostreptococcales</taxon>
        <taxon>Peptostreptococcaceae</taxon>
        <taxon>Clostridioides</taxon>
    </lineage>
</organism>